<dbReference type="FunFam" id="3.40.390.10:FF:000012">
    <property type="entry name" value="Protein MtfA"/>
    <property type="match status" value="1"/>
</dbReference>
<name>A0A6C2UI01_9BACT</name>
<proteinExistence type="predicted"/>
<dbReference type="GO" id="GO:0005829">
    <property type="term" value="C:cytosol"/>
    <property type="evidence" value="ECO:0007669"/>
    <property type="project" value="TreeGrafter"/>
</dbReference>
<reference evidence="1 2" key="1">
    <citation type="submission" date="2019-04" db="EMBL/GenBank/DDBJ databases">
        <authorList>
            <person name="Van Vliet M D."/>
        </authorList>
    </citation>
    <scope>NUCLEOTIDE SEQUENCE [LARGE SCALE GENOMIC DNA]</scope>
    <source>
        <strain evidence="1 2">F21</strain>
    </source>
</reference>
<evidence type="ECO:0000313" key="1">
    <source>
        <dbReference type="EMBL" id="VGO19842.1"/>
    </source>
</evidence>
<dbReference type="PANTHER" id="PTHR30164">
    <property type="entry name" value="MTFA PEPTIDASE"/>
    <property type="match status" value="1"/>
</dbReference>
<protein>
    <recommendedName>
        <fullName evidence="3">Protein MtfA</fullName>
    </recommendedName>
</protein>
<evidence type="ECO:0000313" key="2">
    <source>
        <dbReference type="Proteomes" id="UP000346198"/>
    </source>
</evidence>
<dbReference type="Gene3D" id="3.40.390.10">
    <property type="entry name" value="Collagenase (Catalytic Domain)"/>
    <property type="match status" value="1"/>
</dbReference>
<gene>
    <name evidence="1" type="ORF">SCARR_01902</name>
</gene>
<dbReference type="AlphaFoldDB" id="A0A6C2UI01"/>
<keyword evidence="2" id="KW-1185">Reference proteome</keyword>
<dbReference type="SUPFAM" id="SSF55486">
    <property type="entry name" value="Metalloproteases ('zincins'), catalytic domain"/>
    <property type="match status" value="1"/>
</dbReference>
<dbReference type="GO" id="GO:0008237">
    <property type="term" value="F:metallopeptidase activity"/>
    <property type="evidence" value="ECO:0007669"/>
    <property type="project" value="InterPro"/>
</dbReference>
<organism evidence="1 2">
    <name type="scientific">Pontiella sulfatireligans</name>
    <dbReference type="NCBI Taxonomy" id="2750658"/>
    <lineage>
        <taxon>Bacteria</taxon>
        <taxon>Pseudomonadati</taxon>
        <taxon>Kiritimatiellota</taxon>
        <taxon>Kiritimatiellia</taxon>
        <taxon>Kiritimatiellales</taxon>
        <taxon>Pontiellaceae</taxon>
        <taxon>Pontiella</taxon>
    </lineage>
</organism>
<dbReference type="CDD" id="cd20169">
    <property type="entry name" value="Peptidase_M90_mtfA"/>
    <property type="match status" value="1"/>
</dbReference>
<dbReference type="InterPro" id="IPR024079">
    <property type="entry name" value="MetalloPept_cat_dom_sf"/>
</dbReference>
<dbReference type="PANTHER" id="PTHR30164:SF2">
    <property type="entry name" value="PROTEIN MTFA"/>
    <property type="match status" value="1"/>
</dbReference>
<dbReference type="InterPro" id="IPR010384">
    <property type="entry name" value="MtfA_fam"/>
</dbReference>
<dbReference type="Gene3D" id="1.10.472.150">
    <property type="entry name" value="Glucose-regulated metallo-peptidase M90, N-terminal domain"/>
    <property type="match status" value="1"/>
</dbReference>
<dbReference type="InterPro" id="IPR042252">
    <property type="entry name" value="MtfA_N"/>
</dbReference>
<dbReference type="GO" id="GO:0004177">
    <property type="term" value="F:aminopeptidase activity"/>
    <property type="evidence" value="ECO:0007669"/>
    <property type="project" value="TreeGrafter"/>
</dbReference>
<accession>A0A6C2UI01</accession>
<dbReference type="EMBL" id="CAAHFH010000001">
    <property type="protein sequence ID" value="VGO19842.1"/>
    <property type="molecule type" value="Genomic_DNA"/>
</dbReference>
<dbReference type="Pfam" id="PF06167">
    <property type="entry name" value="Peptidase_M90"/>
    <property type="match status" value="1"/>
</dbReference>
<sequence length="244" mass="27757">MQRRNRRDAPPGSWRPILESNLPVVGKLTEEHQRQLFKHIKDFLAHKRFEGCGGLAVTEEIQVTIAAQACMLLLGRKTRTYPKLKTILVYPHTYQGGRKGLFGGDNGADARLGESWAVGVVVLAWDSVLGGARNFEDGHNVAFHEFAHQLDQEDGATDGAPILEERSAYSAWARVFSHEYKDLVDKTRKGRKSTMDRYGATNPAEFFAVATETFFEKPQQLKTKHPELYEELQYYYKVDPIQWT</sequence>
<evidence type="ECO:0008006" key="3">
    <source>
        <dbReference type="Google" id="ProtNLM"/>
    </source>
</evidence>
<dbReference type="Proteomes" id="UP000346198">
    <property type="component" value="Unassembled WGS sequence"/>
</dbReference>